<dbReference type="Pfam" id="PF00583">
    <property type="entry name" value="Acetyltransf_1"/>
    <property type="match status" value="1"/>
</dbReference>
<dbReference type="PROSITE" id="PS51186">
    <property type="entry name" value="GNAT"/>
    <property type="match status" value="1"/>
</dbReference>
<evidence type="ECO:0000313" key="3">
    <source>
        <dbReference type="Proteomes" id="UP000093501"/>
    </source>
</evidence>
<name>A0A1C0ART3_9ACTN</name>
<evidence type="ECO:0000313" key="2">
    <source>
        <dbReference type="EMBL" id="OCL37051.1"/>
    </source>
</evidence>
<dbReference type="EMBL" id="MBQD01000003">
    <property type="protein sequence ID" value="OCL37051.1"/>
    <property type="molecule type" value="Genomic_DNA"/>
</dbReference>
<feature type="domain" description="N-acetyltransferase" evidence="1">
    <location>
        <begin position="2"/>
        <end position="179"/>
    </location>
</feature>
<accession>A0A1C0ART3</accession>
<protein>
    <recommendedName>
        <fullName evidence="1">N-acetyltransferase domain-containing protein</fullName>
    </recommendedName>
</protein>
<dbReference type="AlphaFoldDB" id="A0A1C0ART3"/>
<organism evidence="2 3">
    <name type="scientific">Tessaracoccus lapidicaptus</name>
    <dbReference type="NCBI Taxonomy" id="1427523"/>
    <lineage>
        <taxon>Bacteria</taxon>
        <taxon>Bacillati</taxon>
        <taxon>Actinomycetota</taxon>
        <taxon>Actinomycetes</taxon>
        <taxon>Propionibacteriales</taxon>
        <taxon>Propionibacteriaceae</taxon>
        <taxon>Tessaracoccus</taxon>
    </lineage>
</organism>
<dbReference type="InterPro" id="IPR016181">
    <property type="entry name" value="Acyl_CoA_acyltransferase"/>
</dbReference>
<proteinExistence type="predicted"/>
<dbReference type="Proteomes" id="UP000093501">
    <property type="component" value="Unassembled WGS sequence"/>
</dbReference>
<reference evidence="3" key="1">
    <citation type="submission" date="2016-07" db="EMBL/GenBank/DDBJ databases">
        <authorList>
            <person name="Florea S."/>
            <person name="Webb J.S."/>
            <person name="Jaromczyk J."/>
            <person name="Schardl C.L."/>
        </authorList>
    </citation>
    <scope>NUCLEOTIDE SEQUENCE [LARGE SCALE GENOMIC DNA]</scope>
    <source>
        <strain evidence="3">IPBSL-7</strain>
    </source>
</reference>
<keyword evidence="3" id="KW-1185">Reference proteome</keyword>
<dbReference type="GO" id="GO:0016747">
    <property type="term" value="F:acyltransferase activity, transferring groups other than amino-acyl groups"/>
    <property type="evidence" value="ECO:0007669"/>
    <property type="project" value="InterPro"/>
</dbReference>
<comment type="caution">
    <text evidence="2">The sequence shown here is derived from an EMBL/GenBank/DDBJ whole genome shotgun (WGS) entry which is preliminary data.</text>
</comment>
<dbReference type="SUPFAM" id="SSF55729">
    <property type="entry name" value="Acyl-CoA N-acyltransferases (Nat)"/>
    <property type="match status" value="1"/>
</dbReference>
<dbReference type="RefSeq" id="WP_068749776.1">
    <property type="nucleotide sequence ID" value="NZ_MBQD01000003.1"/>
</dbReference>
<dbReference type="Gene3D" id="3.40.630.30">
    <property type="match status" value="1"/>
</dbReference>
<dbReference type="InterPro" id="IPR000182">
    <property type="entry name" value="GNAT_dom"/>
</dbReference>
<sequence>MLTITPLSPPDSPEEPRWLEFCGLVNANERELSGGPHWDVDPLELFTTQRADADTRRLRYLAHVGDVPAGYLVAETDLVDAPDSVTVAVFVHPGFRGRGVAEALVARLRAELPEDVRRVRAWVETPVTDGAALRPPSGHGAIDERHPGVRLALRHGLSLGMVERVSRYDFAAPGVDPDTALAEAGAVAGEDYEVRTWEGESPDDLLAGVAVLRERMAVDQPLGALEVVETRWDADRVRERERVLLLGNRLFHAVVLHRPTGEVVALSDLALSRANPAAFVDQMDTIVLPGHRGRRLGMLVKAANLIQVRRLAPSAAGIVTWNAAENRYMLAVNEALGFVPMLTSGGFEATLG</sequence>
<evidence type="ECO:0000259" key="1">
    <source>
        <dbReference type="PROSITE" id="PS51186"/>
    </source>
</evidence>
<dbReference type="CDD" id="cd04301">
    <property type="entry name" value="NAT_SF"/>
    <property type="match status" value="1"/>
</dbReference>
<gene>
    <name evidence="2" type="ORF">BCR15_12395</name>
</gene>